<dbReference type="SUPFAM" id="SSF55785">
    <property type="entry name" value="PYP-like sensor domain (PAS domain)"/>
    <property type="match status" value="1"/>
</dbReference>
<feature type="transmembrane region" description="Helical" evidence="1">
    <location>
        <begin position="16"/>
        <end position="37"/>
    </location>
</feature>
<keyword evidence="1" id="KW-0472">Membrane</keyword>
<dbReference type="Pfam" id="PF12860">
    <property type="entry name" value="PAS_7"/>
    <property type="match status" value="1"/>
</dbReference>
<evidence type="ECO:0000313" key="2">
    <source>
        <dbReference type="EMBL" id="MBB5514043.1"/>
    </source>
</evidence>
<reference evidence="2 3" key="1">
    <citation type="submission" date="2020-08" db="EMBL/GenBank/DDBJ databases">
        <title>Genomic Encyclopedia of Type Strains, Phase IV (KMG-IV): sequencing the most valuable type-strain genomes for metagenomic binning, comparative biology and taxonomic classification.</title>
        <authorList>
            <person name="Goeker M."/>
        </authorList>
    </citation>
    <scope>NUCLEOTIDE SEQUENCE [LARGE SCALE GENOMIC DNA]</scope>
    <source>
        <strain evidence="2 3">DSM 103377</strain>
    </source>
</reference>
<dbReference type="Proteomes" id="UP000553766">
    <property type="component" value="Unassembled WGS sequence"/>
</dbReference>
<dbReference type="EMBL" id="JACIJS010000001">
    <property type="protein sequence ID" value="MBB5514043.1"/>
    <property type="molecule type" value="Genomic_DNA"/>
</dbReference>
<proteinExistence type="predicted"/>
<keyword evidence="1" id="KW-0812">Transmembrane</keyword>
<evidence type="ECO:0000256" key="1">
    <source>
        <dbReference type="SAM" id="Phobius"/>
    </source>
</evidence>
<dbReference type="Gene3D" id="3.30.450.20">
    <property type="entry name" value="PAS domain"/>
    <property type="match status" value="1"/>
</dbReference>
<name>A0A840WIJ7_9RHOB</name>
<dbReference type="RefSeq" id="WP_184007260.1">
    <property type="nucleotide sequence ID" value="NZ_JACIJS010000001.1"/>
</dbReference>
<gene>
    <name evidence="2" type="ORF">FHS89_000041</name>
</gene>
<keyword evidence="3" id="KW-1185">Reference proteome</keyword>
<dbReference type="InterPro" id="IPR035965">
    <property type="entry name" value="PAS-like_dom_sf"/>
</dbReference>
<keyword evidence="1" id="KW-1133">Transmembrane helix</keyword>
<protein>
    <submittedName>
        <fullName evidence="2">PAS domain-containing protein</fullName>
    </submittedName>
</protein>
<comment type="caution">
    <text evidence="2">The sequence shown here is derived from an EMBL/GenBank/DDBJ whole genome shotgun (WGS) entry which is preliminary data.</text>
</comment>
<dbReference type="AlphaFoldDB" id="A0A840WIJ7"/>
<evidence type="ECO:0000313" key="3">
    <source>
        <dbReference type="Proteomes" id="UP000553766"/>
    </source>
</evidence>
<organism evidence="2 3">
    <name type="scientific">Rubricella aquisinus</name>
    <dbReference type="NCBI Taxonomy" id="2028108"/>
    <lineage>
        <taxon>Bacteria</taxon>
        <taxon>Pseudomonadati</taxon>
        <taxon>Pseudomonadota</taxon>
        <taxon>Alphaproteobacteria</taxon>
        <taxon>Rhodobacterales</taxon>
        <taxon>Paracoccaceae</taxon>
        <taxon>Rubricella</taxon>
    </lineage>
</organism>
<accession>A0A840WIJ7</accession>
<sequence>MLFDHLSSAPVFVADHIGAVSVAAGVTLLAVTMLAFARPRAALHPMPDLPVLSPFATVVFDGTRIGSANDAAMALSLMPQMDVVECVAVFDLEEPEPLFSALQRLVTDGVAFSVESASRAGHVMRFDGNLSGLRAVLSVRDVTARVRREEALARRIADDSRASRALSEAVEAVPVLAWRMDEKGTQTWTNTAERADRLSLIADLQTALKEKAITPGDPPTRITLTQHPSHEPTWYEVTAHPDRGDGALFVARSMNDVMRAEQALSRFLETLTETFAHLPIGLAIFDADRTLGLFNPALSDHIGLEPAWLAGRPTLRAFLDQLRERRIIPEQTDFKGWREQFTSMERAAEEERYCEIWHLPNGQALRVTGRPHPQGALAFLFEDITTAIGLEQKYSGALAMRETALERMPAQIAIFDASGMQVMSTFAEDADAPPMGVHTSAKVWATRFGSAPAWDRMVRFATDGVADRAPRHDNIVTHSGAIARLDLAPLPEGGTMVCLTERNAAPLSLRKSPPAQRAVAPVLKRIADDALALSAGADVTLMIKDIPTGDIQVAQPVQLRAIAANLTLTALARSTAGATLTLDIMVADGVLGLSFTGLIGPVGSDEAPGVSETILNRFVRDVNGMIEMTPAIAGTNGRIRVRLPLTRAEVMARPEPRALND</sequence>